<evidence type="ECO:0000256" key="5">
    <source>
        <dbReference type="ARBA" id="ARBA00022723"/>
    </source>
</evidence>
<evidence type="ECO:0000256" key="4">
    <source>
        <dbReference type="ARBA" id="ARBA00022679"/>
    </source>
</evidence>
<evidence type="ECO:0000256" key="6">
    <source>
        <dbReference type="ARBA" id="ARBA00022898"/>
    </source>
</evidence>
<keyword evidence="6" id="KW-0663">Pyridoxal phosphate</keyword>
<dbReference type="InterPro" id="IPR015421">
    <property type="entry name" value="PyrdxlP-dep_Trfase_major"/>
</dbReference>
<dbReference type="GO" id="GO:0046872">
    <property type="term" value="F:metal ion binding"/>
    <property type="evidence" value="ECO:0007669"/>
    <property type="project" value="UniProtKB-KW"/>
</dbReference>
<keyword evidence="4 12" id="KW-0808">Transferase</keyword>
<keyword evidence="13" id="KW-1185">Reference proteome</keyword>
<dbReference type="Gene3D" id="3.40.640.10">
    <property type="entry name" value="Type I PLP-dependent aspartate aminotransferase-like (Major domain)"/>
    <property type="match status" value="1"/>
</dbReference>
<evidence type="ECO:0000256" key="1">
    <source>
        <dbReference type="ARBA" id="ARBA00001933"/>
    </source>
</evidence>
<gene>
    <name evidence="12" type="ORF">Ga0123461_2132</name>
</gene>
<evidence type="ECO:0000313" key="13">
    <source>
        <dbReference type="Proteomes" id="UP000231701"/>
    </source>
</evidence>
<sequence>MHRYLDCNATYPQLKVSLEAMVEAANAAPGNPSSLHWAGRAARRIVDDARDKLAAFIGAEAGGIVYTSGGTEANNIAIHSVLSTSKPGRIVTTAIEHPAILKPLETFASANPEWELIKLRPNGDGVVTAESMAAAINEETRLVCLMYANNESGAVQPVEAVAALCRKASIPMLVDAVQMLGKKAVRFNDLGIDFMSLSAHKIGGPKGVGALLVRRGVKLTELAPGGGQERGRRSGTENVPGIAGFSAALGKVDFSTCEAVRNLFEAELGKRLPRAEVVSLQASRTPNTSLVILPGLDGETLLMQLDLAGFAVASGSACSSGKREPSHVLLAMGVSELKARSSLRVSFGPDNSSDDALALVEALVSADKRLKGMAGITA</sequence>
<dbReference type="SUPFAM" id="SSF53383">
    <property type="entry name" value="PLP-dependent transferases"/>
    <property type="match status" value="1"/>
</dbReference>
<dbReference type="OrthoDB" id="5296003at2"/>
<dbReference type="EMBL" id="CP018799">
    <property type="protein sequence ID" value="ATX80538.1"/>
    <property type="molecule type" value="Genomic_DNA"/>
</dbReference>
<dbReference type="AlphaFoldDB" id="A0A2K8KZU3"/>
<dbReference type="InterPro" id="IPR000192">
    <property type="entry name" value="Aminotrans_V_dom"/>
</dbReference>
<name>A0A2K8KZU3_MARES</name>
<dbReference type="PIRSF" id="PIRSF005572">
    <property type="entry name" value="NifS"/>
    <property type="match status" value="1"/>
</dbReference>
<protein>
    <recommendedName>
        <fullName evidence="3">cysteine desulfurase</fullName>
        <ecNumber evidence="3">2.8.1.7</ecNumber>
    </recommendedName>
</protein>
<dbReference type="RefSeq" id="WP_100278290.1">
    <property type="nucleotide sequence ID" value="NZ_CP018799.1"/>
</dbReference>
<comment type="cofactor">
    <cofactor evidence="1 10">
        <name>pyridoxal 5'-phosphate</name>
        <dbReference type="ChEBI" id="CHEBI:597326"/>
    </cofactor>
</comment>
<evidence type="ECO:0000256" key="9">
    <source>
        <dbReference type="ARBA" id="ARBA00050776"/>
    </source>
</evidence>
<evidence type="ECO:0000256" key="3">
    <source>
        <dbReference type="ARBA" id="ARBA00012239"/>
    </source>
</evidence>
<organism evidence="12 13">
    <name type="scientific">Mariprofundus aestuarium</name>
    <dbReference type="NCBI Taxonomy" id="1921086"/>
    <lineage>
        <taxon>Bacteria</taxon>
        <taxon>Pseudomonadati</taxon>
        <taxon>Pseudomonadota</taxon>
        <taxon>Candidatius Mariprofundia</taxon>
        <taxon>Mariprofundales</taxon>
        <taxon>Mariprofundaceae</taxon>
        <taxon>Mariprofundus</taxon>
    </lineage>
</organism>
<dbReference type="InterPro" id="IPR015422">
    <property type="entry name" value="PyrdxlP-dep_Trfase_small"/>
</dbReference>
<accession>A0A2K8KZU3</accession>
<feature type="domain" description="Aminotransferase class V" evidence="11">
    <location>
        <begin position="4"/>
        <end position="356"/>
    </location>
</feature>
<dbReference type="EC" id="2.8.1.7" evidence="3"/>
<comment type="catalytic activity">
    <reaction evidence="9">
        <text>(sulfur carrier)-H + L-cysteine = (sulfur carrier)-SH + L-alanine</text>
        <dbReference type="Rhea" id="RHEA:43892"/>
        <dbReference type="Rhea" id="RHEA-COMP:14737"/>
        <dbReference type="Rhea" id="RHEA-COMP:14739"/>
        <dbReference type="ChEBI" id="CHEBI:29917"/>
        <dbReference type="ChEBI" id="CHEBI:35235"/>
        <dbReference type="ChEBI" id="CHEBI:57972"/>
        <dbReference type="ChEBI" id="CHEBI:64428"/>
        <dbReference type="EC" id="2.8.1.7"/>
    </reaction>
</comment>
<dbReference type="PROSITE" id="PS00595">
    <property type="entry name" value="AA_TRANSFER_CLASS_5"/>
    <property type="match status" value="1"/>
</dbReference>
<dbReference type="GO" id="GO:0031071">
    <property type="term" value="F:cysteine desulfurase activity"/>
    <property type="evidence" value="ECO:0007669"/>
    <property type="project" value="UniProtKB-EC"/>
</dbReference>
<keyword evidence="8" id="KW-0411">Iron-sulfur</keyword>
<keyword evidence="5" id="KW-0479">Metal-binding</keyword>
<dbReference type="InterPro" id="IPR015424">
    <property type="entry name" value="PyrdxlP-dep_Trfase"/>
</dbReference>
<dbReference type="Proteomes" id="UP000231701">
    <property type="component" value="Chromosome"/>
</dbReference>
<evidence type="ECO:0000256" key="8">
    <source>
        <dbReference type="ARBA" id="ARBA00023014"/>
    </source>
</evidence>
<dbReference type="Gene3D" id="1.10.260.50">
    <property type="match status" value="1"/>
</dbReference>
<dbReference type="Pfam" id="PF00266">
    <property type="entry name" value="Aminotran_5"/>
    <property type="match status" value="1"/>
</dbReference>
<evidence type="ECO:0000256" key="10">
    <source>
        <dbReference type="RuleBase" id="RU004504"/>
    </source>
</evidence>
<evidence type="ECO:0000313" key="12">
    <source>
        <dbReference type="EMBL" id="ATX80538.1"/>
    </source>
</evidence>
<comment type="similarity">
    <text evidence="2">Belongs to the class-V pyridoxal-phosphate-dependent aminotransferase family. NifS/IscS subfamily.</text>
</comment>
<keyword evidence="7" id="KW-0408">Iron</keyword>
<evidence type="ECO:0000256" key="7">
    <source>
        <dbReference type="ARBA" id="ARBA00023004"/>
    </source>
</evidence>
<dbReference type="Gene3D" id="3.90.1150.10">
    <property type="entry name" value="Aspartate Aminotransferase, domain 1"/>
    <property type="match status" value="1"/>
</dbReference>
<dbReference type="KEGG" id="maes:Ga0123461_2132"/>
<evidence type="ECO:0000259" key="11">
    <source>
        <dbReference type="Pfam" id="PF00266"/>
    </source>
</evidence>
<dbReference type="InterPro" id="IPR016454">
    <property type="entry name" value="Cysteine_dSase"/>
</dbReference>
<dbReference type="GO" id="GO:0051536">
    <property type="term" value="F:iron-sulfur cluster binding"/>
    <property type="evidence" value="ECO:0007669"/>
    <property type="project" value="UniProtKB-KW"/>
</dbReference>
<dbReference type="PANTHER" id="PTHR11601">
    <property type="entry name" value="CYSTEINE DESULFURYLASE FAMILY MEMBER"/>
    <property type="match status" value="1"/>
</dbReference>
<evidence type="ECO:0000256" key="2">
    <source>
        <dbReference type="ARBA" id="ARBA00006490"/>
    </source>
</evidence>
<reference evidence="12 13" key="1">
    <citation type="submission" date="2016-12" db="EMBL/GenBank/DDBJ databases">
        <title>Isolation and genomic insights into novel planktonic Zetaproteobacteria from stratified waters of the Chesapeake Bay.</title>
        <authorList>
            <person name="McAllister S.M."/>
            <person name="Kato S."/>
            <person name="Chan C.S."/>
            <person name="Chiu B.K."/>
            <person name="Field E.K."/>
        </authorList>
    </citation>
    <scope>NUCLEOTIDE SEQUENCE [LARGE SCALE GENOMIC DNA]</scope>
    <source>
        <strain evidence="12 13">CP-5</strain>
    </source>
</reference>
<dbReference type="PANTHER" id="PTHR11601:SF34">
    <property type="entry name" value="CYSTEINE DESULFURASE"/>
    <property type="match status" value="1"/>
</dbReference>
<dbReference type="InterPro" id="IPR020578">
    <property type="entry name" value="Aminotrans_V_PyrdxlP_BS"/>
</dbReference>
<proteinExistence type="inferred from homology"/>